<dbReference type="SUPFAM" id="SSF48208">
    <property type="entry name" value="Six-hairpin glycosidases"/>
    <property type="match status" value="1"/>
</dbReference>
<evidence type="ECO:0000259" key="3">
    <source>
        <dbReference type="Pfam" id="PF21307"/>
    </source>
</evidence>
<dbReference type="InterPro" id="IPR054363">
    <property type="entry name" value="GH95_cat"/>
</dbReference>
<dbReference type="InterPro" id="IPR027414">
    <property type="entry name" value="GH95_N_dom"/>
</dbReference>
<dbReference type="InterPro" id="IPR006311">
    <property type="entry name" value="TAT_signal"/>
</dbReference>
<name>A0ABP3P7S4_9PROT</name>
<dbReference type="Pfam" id="PF22124">
    <property type="entry name" value="Glyco_hydro_95_cat"/>
    <property type="match status" value="1"/>
</dbReference>
<feature type="domain" description="Glycosyl hydrolase family 95 N-terminal" evidence="2">
    <location>
        <begin position="46"/>
        <end position="316"/>
    </location>
</feature>
<keyword evidence="5" id="KW-0378">Hydrolase</keyword>
<feature type="domain" description="Alpha fucosidase A-like C-terminal" evidence="3">
    <location>
        <begin position="737"/>
        <end position="801"/>
    </location>
</feature>
<accession>A0ABP3P7S4</accession>
<feature type="signal peptide" evidence="1">
    <location>
        <begin position="1"/>
        <end position="30"/>
    </location>
</feature>
<dbReference type="PROSITE" id="PS51318">
    <property type="entry name" value="TAT"/>
    <property type="match status" value="1"/>
</dbReference>
<dbReference type="GO" id="GO:0016787">
    <property type="term" value="F:hydrolase activity"/>
    <property type="evidence" value="ECO:0007669"/>
    <property type="project" value="UniProtKB-KW"/>
</dbReference>
<evidence type="ECO:0000259" key="2">
    <source>
        <dbReference type="Pfam" id="PF14498"/>
    </source>
</evidence>
<dbReference type="Proteomes" id="UP001499951">
    <property type="component" value="Unassembled WGS sequence"/>
</dbReference>
<dbReference type="Pfam" id="PF21307">
    <property type="entry name" value="Glyco_hydro_95_C"/>
    <property type="match status" value="1"/>
</dbReference>
<dbReference type="Pfam" id="PF14498">
    <property type="entry name" value="Glyco_hyd_65N_2"/>
    <property type="match status" value="1"/>
</dbReference>
<dbReference type="RefSeq" id="WP_166932247.1">
    <property type="nucleotide sequence ID" value="NZ_BAAADD010000002.1"/>
</dbReference>
<sequence>MTKACGRTSIRRRTFLAGTGASLLAGSATASSVRPAAKSKNAGLALWYDRPAERWVEALPVGNGRVAAMVFGRVAQERLTLNEGTLWAGSPYDPVNPDALAALPEVRRLIAEERFKDAMDLASKTMMAKPLSQMPYGTAGDVLLDFVGHSFAGGYRRSLDLSEAVAQTAFRANGGTITREVFASEPDQVIVVRLTATGGAKLAFDVGYRHPKKAEYDWRPKDGIVTREKTDPVDWNFREDLDRAGRPSDLHVAPDGAKSLLITGRNIESAGIPAGLQYAVRIAAQGDGRIEAIGDVLSVRGARAVTLVIAAATSFVSPARVDADPVAPVRQRTNAALTKRYAALRRDHIAAHRRLFDRFSITLGKPSTEAVPTDQRIVRDGESLAALYVQYARYLMISSSRGTGQPANLQGIWNDGLNPPWGSKYTINANTQMNYWPVDPANLAECYEPLIRMVEELAVSGAHTAKVMYGARGWVAHHNTDLWRASAPIDGPYWGMWPMGAAWLCTALWDHYDYTRDPALLKRLYPLMKGASLFFVDALVEDPKGRGLVTSPSISPENAHHPDVTICAGPAMDRQILRDLFAATLEAHALSKDPDTGFATVLADKGARLPKDRIGAQGQLQEWLDDWDVLAPEQQHRHVSHLYGVFPSTQINVRDTPDLIAAAKVTLNKRGDLSTGWATAWRICLWARMGEGERAYSVLKGLLSPLRSYPNLFDAHPPFQIDGNFGGSTGIIEMIVQSWGGEVRILPALPKVWADGRIEGLRVRGGAELSLAWQNGELSSLTVKGPPSSEIKIRYRDTLETLRLDSAGKAVWS</sequence>
<gene>
    <name evidence="5" type="ORF">GCM10008942_08040</name>
</gene>
<dbReference type="EMBL" id="BAAADD010000002">
    <property type="protein sequence ID" value="GAA0561994.1"/>
    <property type="molecule type" value="Genomic_DNA"/>
</dbReference>
<dbReference type="PANTHER" id="PTHR31084:SF0">
    <property type="entry name" value="ALPHA-L-FUCOSIDASE 2"/>
    <property type="match status" value="1"/>
</dbReference>
<evidence type="ECO:0000256" key="1">
    <source>
        <dbReference type="SAM" id="SignalP"/>
    </source>
</evidence>
<reference evidence="6" key="1">
    <citation type="journal article" date="2019" name="Int. J. Syst. Evol. Microbiol.">
        <title>The Global Catalogue of Microorganisms (GCM) 10K type strain sequencing project: providing services to taxonomists for standard genome sequencing and annotation.</title>
        <authorList>
            <consortium name="The Broad Institute Genomics Platform"/>
            <consortium name="The Broad Institute Genome Sequencing Center for Infectious Disease"/>
            <person name="Wu L."/>
            <person name="Ma J."/>
        </authorList>
    </citation>
    <scope>NUCLEOTIDE SEQUENCE [LARGE SCALE GENOMIC DNA]</scope>
    <source>
        <strain evidence="6">JCM 15089</strain>
    </source>
</reference>
<keyword evidence="6" id="KW-1185">Reference proteome</keyword>
<comment type="caution">
    <text evidence="5">The sequence shown here is derived from an EMBL/GenBank/DDBJ whole genome shotgun (WGS) entry which is preliminary data.</text>
</comment>
<proteinExistence type="predicted"/>
<dbReference type="Gene3D" id="1.50.10.10">
    <property type="match status" value="1"/>
</dbReference>
<organism evidence="5 6">
    <name type="scientific">Rhizomicrobium electricum</name>
    <dbReference type="NCBI Taxonomy" id="480070"/>
    <lineage>
        <taxon>Bacteria</taxon>
        <taxon>Pseudomonadati</taxon>
        <taxon>Pseudomonadota</taxon>
        <taxon>Alphaproteobacteria</taxon>
        <taxon>Micropepsales</taxon>
        <taxon>Micropepsaceae</taxon>
        <taxon>Rhizomicrobium</taxon>
    </lineage>
</organism>
<evidence type="ECO:0000313" key="5">
    <source>
        <dbReference type="EMBL" id="GAA0561994.1"/>
    </source>
</evidence>
<dbReference type="InterPro" id="IPR016518">
    <property type="entry name" value="Alpha-L-fucosidase"/>
</dbReference>
<protein>
    <submittedName>
        <fullName evidence="5">Glycoside hydrolase family 95 protein</fullName>
    </submittedName>
</protein>
<evidence type="ECO:0000259" key="4">
    <source>
        <dbReference type="Pfam" id="PF22124"/>
    </source>
</evidence>
<dbReference type="InterPro" id="IPR049053">
    <property type="entry name" value="AFCA-like_C"/>
</dbReference>
<keyword evidence="1" id="KW-0732">Signal</keyword>
<feature type="domain" description="Glycosyl hydrolase family 95 catalytic" evidence="4">
    <location>
        <begin position="341"/>
        <end position="735"/>
    </location>
</feature>
<dbReference type="InterPro" id="IPR012341">
    <property type="entry name" value="6hp_glycosidase-like_sf"/>
</dbReference>
<feature type="chain" id="PRO_5047476772" evidence="1">
    <location>
        <begin position="31"/>
        <end position="813"/>
    </location>
</feature>
<dbReference type="InterPro" id="IPR008928">
    <property type="entry name" value="6-hairpin_glycosidase_sf"/>
</dbReference>
<dbReference type="PIRSF" id="PIRSF007663">
    <property type="entry name" value="UCP007663"/>
    <property type="match status" value="1"/>
</dbReference>
<evidence type="ECO:0000313" key="6">
    <source>
        <dbReference type="Proteomes" id="UP001499951"/>
    </source>
</evidence>
<dbReference type="PANTHER" id="PTHR31084">
    <property type="entry name" value="ALPHA-L-FUCOSIDASE 2"/>
    <property type="match status" value="1"/>
</dbReference>